<evidence type="ECO:0000256" key="1">
    <source>
        <dbReference type="ARBA" id="ARBA00022553"/>
    </source>
</evidence>
<dbReference type="Pfam" id="PF00072">
    <property type="entry name" value="Response_reg"/>
    <property type="match status" value="1"/>
</dbReference>
<dbReference type="SMART" id="SM00448">
    <property type="entry name" value="REC"/>
    <property type="match status" value="1"/>
</dbReference>
<comment type="caution">
    <text evidence="3">The sequence shown here is derived from an EMBL/GenBank/DDBJ whole genome shotgun (WGS) entry which is preliminary data.</text>
</comment>
<gene>
    <name evidence="3" type="ORF">LCGC14_2236870</name>
</gene>
<proteinExistence type="predicted"/>
<dbReference type="InterPro" id="IPR001789">
    <property type="entry name" value="Sig_transdc_resp-reg_receiver"/>
</dbReference>
<reference evidence="3" key="1">
    <citation type="journal article" date="2015" name="Nature">
        <title>Complex archaea that bridge the gap between prokaryotes and eukaryotes.</title>
        <authorList>
            <person name="Spang A."/>
            <person name="Saw J.H."/>
            <person name="Jorgensen S.L."/>
            <person name="Zaremba-Niedzwiedzka K."/>
            <person name="Martijn J."/>
            <person name="Lind A.E."/>
            <person name="van Eijk R."/>
            <person name="Schleper C."/>
            <person name="Guy L."/>
            <person name="Ettema T.J."/>
        </authorList>
    </citation>
    <scope>NUCLEOTIDE SEQUENCE</scope>
</reference>
<dbReference type="EMBL" id="LAZR01030214">
    <property type="protein sequence ID" value="KKL57292.1"/>
    <property type="molecule type" value="Genomic_DNA"/>
</dbReference>
<dbReference type="PANTHER" id="PTHR44591:SF3">
    <property type="entry name" value="RESPONSE REGULATORY DOMAIN-CONTAINING PROTEIN"/>
    <property type="match status" value="1"/>
</dbReference>
<feature type="domain" description="Response regulatory" evidence="2">
    <location>
        <begin position="5"/>
        <end position="122"/>
    </location>
</feature>
<evidence type="ECO:0000313" key="3">
    <source>
        <dbReference type="EMBL" id="KKL57292.1"/>
    </source>
</evidence>
<name>A0A0F9G1P6_9ZZZZ</name>
<evidence type="ECO:0000259" key="2">
    <source>
        <dbReference type="PROSITE" id="PS50110"/>
    </source>
</evidence>
<dbReference type="SUPFAM" id="SSF52172">
    <property type="entry name" value="CheY-like"/>
    <property type="match status" value="1"/>
</dbReference>
<dbReference type="PANTHER" id="PTHR44591">
    <property type="entry name" value="STRESS RESPONSE REGULATOR PROTEIN 1"/>
    <property type="match status" value="1"/>
</dbReference>
<dbReference type="GO" id="GO:0000160">
    <property type="term" value="P:phosphorelay signal transduction system"/>
    <property type="evidence" value="ECO:0007669"/>
    <property type="project" value="InterPro"/>
</dbReference>
<accession>A0A0F9G1P6</accession>
<protein>
    <recommendedName>
        <fullName evidence="2">Response regulatory domain-containing protein</fullName>
    </recommendedName>
</protein>
<dbReference type="PROSITE" id="PS50110">
    <property type="entry name" value="RESPONSE_REGULATORY"/>
    <property type="match status" value="1"/>
</dbReference>
<organism evidence="3">
    <name type="scientific">marine sediment metagenome</name>
    <dbReference type="NCBI Taxonomy" id="412755"/>
    <lineage>
        <taxon>unclassified sequences</taxon>
        <taxon>metagenomes</taxon>
        <taxon>ecological metagenomes</taxon>
    </lineage>
</organism>
<dbReference type="InterPro" id="IPR011006">
    <property type="entry name" value="CheY-like_superfamily"/>
</dbReference>
<dbReference type="Gene3D" id="3.40.50.2300">
    <property type="match status" value="1"/>
</dbReference>
<dbReference type="AlphaFoldDB" id="A0A0F9G1P6"/>
<keyword evidence="1" id="KW-0597">Phosphoprotein</keyword>
<sequence length="124" mass="13635">MEKKKILLVDDELDVLLMLEKRFAAEGYSVITADNGERAISLAKFQKPDLIVLDVQMPDMDGGEVAFKLKEDSTTKDIPVVFSTCLLSVAESNHIRHESGGNIMLAKAKDTKELIAVVNDILSS</sequence>
<dbReference type="InterPro" id="IPR050595">
    <property type="entry name" value="Bact_response_regulator"/>
</dbReference>